<reference evidence="2" key="1">
    <citation type="submission" date="2019-05" db="EMBL/GenBank/DDBJ databases">
        <title>Annotation for the trematode Paragonimus heterotremus.</title>
        <authorList>
            <person name="Choi Y.-J."/>
        </authorList>
    </citation>
    <scope>NUCLEOTIDE SEQUENCE</scope>
    <source>
        <strain evidence="2">LC</strain>
    </source>
</reference>
<evidence type="ECO:0000256" key="1">
    <source>
        <dbReference type="SAM" id="MobiDB-lite"/>
    </source>
</evidence>
<dbReference type="Proteomes" id="UP000748531">
    <property type="component" value="Unassembled WGS sequence"/>
</dbReference>
<feature type="compositionally biased region" description="Low complexity" evidence="1">
    <location>
        <begin position="17"/>
        <end position="28"/>
    </location>
</feature>
<gene>
    <name evidence="2" type="ORF">PHET_01594</name>
</gene>
<sequence>MVSVTDNFPVILQARINGGTNANNNNNNKEQTHKTFTGHTNRTGLISKSDSSDCDVCKTRKYEVIPVKPKPTSPLLKPSVRAGIDKDGTLMQWLMEQFEQNGLDKETVSVNGDNPMIHEHIRYNYDSDGYSGEHDGRQSINFHKKDTSNKKEVKDHFRSCEKPDELQTFKEKTQAAHHYPRLPRSREASREAISPNRSAREPKLSLVAINQLFNEIEQKTKSMHTQNEQIDKQLKQASSIISNMMMLRSQQDVQTRTTNGDEYGSHRPNPLWRLQSIKNDERTANITHYMQHKEEDHGPTSPTTSPKLCKDSNYELPETRRFRMPSSQQYLLRNQVNLNDGPNRKPFESSRRNHEFNTLNPKFLTRRYSSANYSTELMNTSVSDVERERSEERIKTPFSGSPDSMKFPRPSWFGRTVSQVSLTDRQDKSKQEIPSGKSKYKEGFGGNQTAKGFSSFVLRPFVRKACTPGPCPAKSSSPVPSALVTNDRCLSLMQLENRSADSKPSDSESKERLLRFPKRQVPLSNGRMNLNDDLPKIMAENGYNLNRRSGVGHFVV</sequence>
<proteinExistence type="predicted"/>
<dbReference type="EMBL" id="LUCH01000524">
    <property type="protein sequence ID" value="KAF5404923.1"/>
    <property type="molecule type" value="Genomic_DNA"/>
</dbReference>
<comment type="caution">
    <text evidence="2">The sequence shown here is derived from an EMBL/GenBank/DDBJ whole genome shotgun (WGS) entry which is preliminary data.</text>
</comment>
<dbReference type="AlphaFoldDB" id="A0A8J4TDY1"/>
<accession>A0A8J4TDY1</accession>
<feature type="region of interest" description="Disordered" evidence="1">
    <location>
        <begin position="172"/>
        <end position="199"/>
    </location>
</feature>
<evidence type="ECO:0000313" key="2">
    <source>
        <dbReference type="EMBL" id="KAF5404923.1"/>
    </source>
</evidence>
<evidence type="ECO:0000313" key="3">
    <source>
        <dbReference type="Proteomes" id="UP000748531"/>
    </source>
</evidence>
<dbReference type="OrthoDB" id="6270046at2759"/>
<feature type="region of interest" description="Disordered" evidence="1">
    <location>
        <begin position="382"/>
        <end position="444"/>
    </location>
</feature>
<organism evidence="2 3">
    <name type="scientific">Paragonimus heterotremus</name>
    <dbReference type="NCBI Taxonomy" id="100268"/>
    <lineage>
        <taxon>Eukaryota</taxon>
        <taxon>Metazoa</taxon>
        <taxon>Spiralia</taxon>
        <taxon>Lophotrochozoa</taxon>
        <taxon>Platyhelminthes</taxon>
        <taxon>Trematoda</taxon>
        <taxon>Digenea</taxon>
        <taxon>Plagiorchiida</taxon>
        <taxon>Troglotremata</taxon>
        <taxon>Troglotrematidae</taxon>
        <taxon>Paragonimus</taxon>
    </lineage>
</organism>
<keyword evidence="3" id="KW-1185">Reference proteome</keyword>
<feature type="compositionally biased region" description="Basic and acidic residues" evidence="1">
    <location>
        <begin position="384"/>
        <end position="395"/>
    </location>
</feature>
<name>A0A8J4TDY1_9TREM</name>
<feature type="region of interest" description="Disordered" evidence="1">
    <location>
        <begin position="17"/>
        <end position="50"/>
    </location>
</feature>
<feature type="region of interest" description="Disordered" evidence="1">
    <location>
        <begin position="290"/>
        <end position="309"/>
    </location>
</feature>
<feature type="compositionally biased region" description="Polar residues" evidence="1">
    <location>
        <begin position="34"/>
        <end position="46"/>
    </location>
</feature>
<protein>
    <submittedName>
        <fullName evidence="2">Uncharacterized protein</fullName>
    </submittedName>
</protein>